<dbReference type="KEGG" id="tng:GSTEN00014555G001"/>
<proteinExistence type="predicted"/>
<dbReference type="EMBL" id="CAAE01014536">
    <property type="protein sequence ID" value="CAF97257.1"/>
    <property type="molecule type" value="Genomic_DNA"/>
</dbReference>
<accession>Q4SQ25</accession>
<gene>
    <name evidence="1" type="ORF">GSTENG00014555001</name>
</gene>
<dbReference type="AlphaFoldDB" id="Q4SQ25"/>
<organism evidence="1">
    <name type="scientific">Tetraodon nigroviridis</name>
    <name type="common">Spotted green pufferfish</name>
    <name type="synonym">Chelonodon nigroviridis</name>
    <dbReference type="NCBI Taxonomy" id="99883"/>
    <lineage>
        <taxon>Eukaryota</taxon>
        <taxon>Metazoa</taxon>
        <taxon>Chordata</taxon>
        <taxon>Craniata</taxon>
        <taxon>Vertebrata</taxon>
        <taxon>Euteleostomi</taxon>
        <taxon>Actinopterygii</taxon>
        <taxon>Neopterygii</taxon>
        <taxon>Teleostei</taxon>
        <taxon>Neoteleostei</taxon>
        <taxon>Acanthomorphata</taxon>
        <taxon>Eupercaria</taxon>
        <taxon>Tetraodontiformes</taxon>
        <taxon>Tetradontoidea</taxon>
        <taxon>Tetraodontidae</taxon>
        <taxon>Tetraodon</taxon>
    </lineage>
</organism>
<reference evidence="1" key="1">
    <citation type="journal article" date="2004" name="Nature">
        <title>Genome duplication in the teleost fish Tetraodon nigroviridis reveals the early vertebrate proto-karyotype.</title>
        <authorList>
            <person name="Jaillon O."/>
            <person name="Aury J.-M."/>
            <person name="Brunet F."/>
            <person name="Petit J.-L."/>
            <person name="Stange-Thomann N."/>
            <person name="Mauceli E."/>
            <person name="Bouneau L."/>
            <person name="Fischer C."/>
            <person name="Ozouf-Costaz C."/>
            <person name="Bernot A."/>
            <person name="Nicaud S."/>
            <person name="Jaffe D."/>
            <person name="Fisher S."/>
            <person name="Lutfalla G."/>
            <person name="Dossat C."/>
            <person name="Segurens B."/>
            <person name="Dasilva C."/>
            <person name="Salanoubat M."/>
            <person name="Levy M."/>
            <person name="Boudet N."/>
            <person name="Castellano S."/>
            <person name="Anthouard V."/>
            <person name="Jubin C."/>
            <person name="Castelli V."/>
            <person name="Katinka M."/>
            <person name="Vacherie B."/>
            <person name="Biemont C."/>
            <person name="Skalli Z."/>
            <person name="Cattolico L."/>
            <person name="Poulain J."/>
            <person name="De Berardinis V."/>
            <person name="Cruaud C."/>
            <person name="Duprat S."/>
            <person name="Brottier P."/>
            <person name="Coutanceau J.-P."/>
            <person name="Gouzy J."/>
            <person name="Parra G."/>
            <person name="Lardier G."/>
            <person name="Chapple C."/>
            <person name="McKernan K.J."/>
            <person name="McEwan P."/>
            <person name="Bosak S."/>
            <person name="Kellis M."/>
            <person name="Volff J.-N."/>
            <person name="Guigo R."/>
            <person name="Zody M.C."/>
            <person name="Mesirov J."/>
            <person name="Lindblad-Toh K."/>
            <person name="Birren B."/>
            <person name="Nusbaum C."/>
            <person name="Kahn D."/>
            <person name="Robinson-Rechavi M."/>
            <person name="Laudet V."/>
            <person name="Schachter V."/>
            <person name="Quetier F."/>
            <person name="Saurin W."/>
            <person name="Scarpelli C."/>
            <person name="Wincker P."/>
            <person name="Lander E.S."/>
            <person name="Weissenbach J."/>
            <person name="Roest Crollius H."/>
        </authorList>
    </citation>
    <scope>NUCLEOTIDE SEQUENCE [LARGE SCALE GENOMIC DNA]</scope>
</reference>
<dbReference type="GO" id="GO:0046982">
    <property type="term" value="F:protein heterodimerization activity"/>
    <property type="evidence" value="ECO:0007669"/>
    <property type="project" value="InterPro"/>
</dbReference>
<feature type="non-terminal residue" evidence="1">
    <location>
        <position position="1"/>
    </location>
</feature>
<name>Q4SQ25_TETNG</name>
<dbReference type="InterPro" id="IPR009072">
    <property type="entry name" value="Histone-fold"/>
</dbReference>
<evidence type="ECO:0000313" key="1">
    <source>
        <dbReference type="EMBL" id="CAF97257.1"/>
    </source>
</evidence>
<reference evidence="1" key="2">
    <citation type="submission" date="2004-02" db="EMBL/GenBank/DDBJ databases">
        <authorList>
            <consortium name="Genoscope"/>
            <consortium name="Whitehead Institute Centre for Genome Research"/>
        </authorList>
    </citation>
    <scope>NUCLEOTIDE SEQUENCE</scope>
</reference>
<protein>
    <submittedName>
        <fullName evidence="1">(spotted green pufferfish) hypothetical protein</fullName>
    </submittedName>
</protein>
<sequence>RKKRPRKESCAIYVYKVLKNVHPRLSSEGDEYLELTLMTFLKASPLRLLA</sequence>
<dbReference type="Gene3D" id="1.10.20.10">
    <property type="entry name" value="Histone, subunit A"/>
    <property type="match status" value="1"/>
</dbReference>
<comment type="caution">
    <text evidence="1">The sequence shown here is derived from an EMBL/GenBank/DDBJ whole genome shotgun (WGS) entry which is preliminary data.</text>
</comment>